<organism evidence="2 3">
    <name type="scientific">Dyella solisilvae</name>
    <dbReference type="NCBI Taxonomy" id="1920168"/>
    <lineage>
        <taxon>Bacteria</taxon>
        <taxon>Pseudomonadati</taxon>
        <taxon>Pseudomonadota</taxon>
        <taxon>Gammaproteobacteria</taxon>
        <taxon>Lysobacterales</taxon>
        <taxon>Rhodanobacteraceae</taxon>
        <taxon>Dyella</taxon>
    </lineage>
</organism>
<name>A0A370KA40_9GAMM</name>
<dbReference type="Gene3D" id="2.30.42.10">
    <property type="match status" value="1"/>
</dbReference>
<proteinExistence type="predicted"/>
<dbReference type="InterPro" id="IPR036034">
    <property type="entry name" value="PDZ_sf"/>
</dbReference>
<dbReference type="SMART" id="SM00228">
    <property type="entry name" value="PDZ"/>
    <property type="match status" value="1"/>
</dbReference>
<evidence type="ECO:0000313" key="3">
    <source>
        <dbReference type="Proteomes" id="UP000254711"/>
    </source>
</evidence>
<dbReference type="InterPro" id="IPR001478">
    <property type="entry name" value="PDZ"/>
</dbReference>
<keyword evidence="3" id="KW-1185">Reference proteome</keyword>
<accession>A0A370KA40</accession>
<dbReference type="Pfam" id="PF13180">
    <property type="entry name" value="PDZ_2"/>
    <property type="match status" value="1"/>
</dbReference>
<sequence>MGRGTHLIRGIRMKRLLTMAAALCLAGCTTGYNKFYYPNTNVTPEYLAAHRVGPAPAQPILDHTGLAGEALVQAYQAQSYTVIGYSSFNAGGGQSDQGALEQGRKVGADLVVVSNPAYTGTRSAVIPVVTPTSSTSFSSGTATAYGSGGSATAFGTSQTTTYGTQTNYIPMHVDRFDYLAVYFVKTKTRLGAVVLNLAPSLQQELQSNHGVTVVAVMNGSPAFDADILAGDIILTMDGKPVAGVAGYSAMLDANAGRRVDLTLYRHGAVVAKSVQLNP</sequence>
<dbReference type="EMBL" id="QQSY01000001">
    <property type="protein sequence ID" value="RDI99297.1"/>
    <property type="molecule type" value="Genomic_DNA"/>
</dbReference>
<dbReference type="SUPFAM" id="SSF50156">
    <property type="entry name" value="PDZ domain-like"/>
    <property type="match status" value="1"/>
</dbReference>
<gene>
    <name evidence="2" type="ORF">DVT68_00060</name>
</gene>
<evidence type="ECO:0000313" key="2">
    <source>
        <dbReference type="EMBL" id="RDI99297.1"/>
    </source>
</evidence>
<reference evidence="2 3" key="1">
    <citation type="submission" date="2018-07" db="EMBL/GenBank/DDBJ databases">
        <title>Dyella solisilvae sp. nov., isolated from the pine and broad-leaved mixed forest soil.</title>
        <authorList>
            <person name="Gao Z."/>
            <person name="Qiu L."/>
        </authorList>
    </citation>
    <scope>NUCLEOTIDE SEQUENCE [LARGE SCALE GENOMIC DNA]</scope>
    <source>
        <strain evidence="2 3">DHG54</strain>
    </source>
</reference>
<dbReference type="AlphaFoldDB" id="A0A370KA40"/>
<feature type="domain" description="PDZ" evidence="1">
    <location>
        <begin position="180"/>
        <end position="244"/>
    </location>
</feature>
<dbReference type="PROSITE" id="PS50106">
    <property type="entry name" value="PDZ"/>
    <property type="match status" value="1"/>
</dbReference>
<comment type="caution">
    <text evidence="2">The sequence shown here is derived from an EMBL/GenBank/DDBJ whole genome shotgun (WGS) entry which is preliminary data.</text>
</comment>
<evidence type="ECO:0000259" key="1">
    <source>
        <dbReference type="PROSITE" id="PS50106"/>
    </source>
</evidence>
<protein>
    <submittedName>
        <fullName evidence="2">PDZ domain-containing protein</fullName>
    </submittedName>
</protein>
<dbReference type="Proteomes" id="UP000254711">
    <property type="component" value="Unassembled WGS sequence"/>
</dbReference>